<dbReference type="SUPFAM" id="SSF53756">
    <property type="entry name" value="UDP-Glycosyltransferase/glycogen phosphorylase"/>
    <property type="match status" value="1"/>
</dbReference>
<dbReference type="Pfam" id="PF13524">
    <property type="entry name" value="Glyco_trans_1_2"/>
    <property type="match status" value="1"/>
</dbReference>
<evidence type="ECO:0000259" key="1">
    <source>
        <dbReference type="Pfam" id="PF13524"/>
    </source>
</evidence>
<name>A0ABX0I7G1_9FLAO</name>
<proteinExistence type="predicted"/>
<keyword evidence="3" id="KW-1185">Reference proteome</keyword>
<dbReference type="Gene3D" id="3.40.50.2000">
    <property type="entry name" value="Glycogen Phosphorylase B"/>
    <property type="match status" value="1"/>
</dbReference>
<dbReference type="Proteomes" id="UP000800984">
    <property type="component" value="Unassembled WGS sequence"/>
</dbReference>
<evidence type="ECO:0000313" key="2">
    <source>
        <dbReference type="EMBL" id="NHM01381.1"/>
    </source>
</evidence>
<evidence type="ECO:0000313" key="3">
    <source>
        <dbReference type="Proteomes" id="UP000800984"/>
    </source>
</evidence>
<comment type="caution">
    <text evidence="2">The sequence shown here is derived from an EMBL/GenBank/DDBJ whole genome shotgun (WGS) entry which is preliminary data.</text>
</comment>
<accession>A0ABX0I7G1</accession>
<dbReference type="EMBL" id="JAAJBT010000002">
    <property type="protein sequence ID" value="NHM01381.1"/>
    <property type="molecule type" value="Genomic_DNA"/>
</dbReference>
<organism evidence="2 3">
    <name type="scientific">Flavobacterium difficile</name>
    <dbReference type="NCBI Taxonomy" id="2709659"/>
    <lineage>
        <taxon>Bacteria</taxon>
        <taxon>Pseudomonadati</taxon>
        <taxon>Bacteroidota</taxon>
        <taxon>Flavobacteriia</taxon>
        <taxon>Flavobacteriales</taxon>
        <taxon>Flavobacteriaceae</taxon>
        <taxon>Flavobacterium</taxon>
    </lineage>
</organism>
<reference evidence="2 3" key="1">
    <citation type="submission" date="2020-02" db="EMBL/GenBank/DDBJ databases">
        <authorList>
            <person name="Chen W.-M."/>
        </authorList>
    </citation>
    <scope>NUCLEOTIDE SEQUENCE [LARGE SCALE GENOMIC DNA]</scope>
    <source>
        <strain evidence="2 3">KDG-16</strain>
    </source>
</reference>
<sequence>MRILLVGEFSRLHNSLKEGLLALGHEVVTVNNGDGFKNFPADISIRARFFKSKLGNIPRQIWFRIFKYDLALLEHGIRFWMVSKKLKNFDVVQLINESPIQTVSKLELFLLKRIFKQNQKVFLLCCGIDFMTVTHLLQKKERYSVMNAYFENIPEAQKQFDYFFDFIAPPHQKIHTYLYENIRGVIASDIDYVAPLIENKKYLGILANPINTDKIVPIENIISNRIIIFLGINTGNSYKKGISYFEKALEIIQEKYSEKIEIIITKDIPYSDYQKHFEKAHILLDQVYGYDQGFNALEAMAKGKVVFTGAETEFLNHYHLHEDEVAINALADVNYLVEKLSYLIENPKEMERIGKNAIQFVRKEHHYIEQAKKYVAVWETN</sequence>
<dbReference type="InterPro" id="IPR055259">
    <property type="entry name" value="YkvP/CgeB_Glyco_trans-like"/>
</dbReference>
<dbReference type="RefSeq" id="WP_166076435.1">
    <property type="nucleotide sequence ID" value="NZ_JAAJBT010000002.1"/>
</dbReference>
<gene>
    <name evidence="2" type="ORF">G4D72_04565</name>
</gene>
<feature type="domain" description="Spore protein YkvP/CgeB glycosyl transferase-like" evidence="1">
    <location>
        <begin position="255"/>
        <end position="374"/>
    </location>
</feature>
<protein>
    <submittedName>
        <fullName evidence="2">Glycosyltransferase family 1 protein</fullName>
    </submittedName>
</protein>